<name>A0A518E0A8_9BACT</name>
<gene>
    <name evidence="1" type="ORF">Pla8534_53720</name>
</gene>
<evidence type="ECO:0000313" key="2">
    <source>
        <dbReference type="Proteomes" id="UP000317648"/>
    </source>
</evidence>
<dbReference type="Proteomes" id="UP000317648">
    <property type="component" value="Chromosome"/>
</dbReference>
<reference evidence="1 2" key="1">
    <citation type="submission" date="2019-02" db="EMBL/GenBank/DDBJ databases">
        <title>Deep-cultivation of Planctomycetes and their phenomic and genomic characterization uncovers novel biology.</title>
        <authorList>
            <person name="Wiegand S."/>
            <person name="Jogler M."/>
            <person name="Boedeker C."/>
            <person name="Pinto D."/>
            <person name="Vollmers J."/>
            <person name="Rivas-Marin E."/>
            <person name="Kohn T."/>
            <person name="Peeters S.H."/>
            <person name="Heuer A."/>
            <person name="Rast P."/>
            <person name="Oberbeckmann S."/>
            <person name="Bunk B."/>
            <person name="Jeske O."/>
            <person name="Meyerdierks A."/>
            <person name="Storesund J.E."/>
            <person name="Kallscheuer N."/>
            <person name="Luecker S."/>
            <person name="Lage O.M."/>
            <person name="Pohl T."/>
            <person name="Merkel B.J."/>
            <person name="Hornburger P."/>
            <person name="Mueller R.-W."/>
            <person name="Bruemmer F."/>
            <person name="Labrenz M."/>
            <person name="Spormann A.M."/>
            <person name="Op den Camp H."/>
            <person name="Overmann J."/>
            <person name="Amann R."/>
            <person name="Jetten M.S.M."/>
            <person name="Mascher T."/>
            <person name="Medema M.H."/>
            <person name="Devos D.P."/>
            <person name="Kaster A.-K."/>
            <person name="Ovreas L."/>
            <person name="Rohde M."/>
            <person name="Galperin M.Y."/>
            <person name="Jogler C."/>
        </authorList>
    </citation>
    <scope>NUCLEOTIDE SEQUENCE [LARGE SCALE GENOMIC DNA]</scope>
    <source>
        <strain evidence="1 2">Pla85_3_4</strain>
    </source>
</reference>
<dbReference type="Pfam" id="PF13516">
    <property type="entry name" value="LRR_6"/>
    <property type="match status" value="2"/>
</dbReference>
<accession>A0A518E0A8</accession>
<dbReference type="RefSeq" id="WP_145056292.1">
    <property type="nucleotide sequence ID" value="NZ_CP036433.1"/>
</dbReference>
<dbReference type="EMBL" id="CP036433">
    <property type="protein sequence ID" value="QDU97524.1"/>
    <property type="molecule type" value="Genomic_DNA"/>
</dbReference>
<keyword evidence="2" id="KW-1185">Reference proteome</keyword>
<dbReference type="InterPro" id="IPR001611">
    <property type="entry name" value="Leu-rich_rpt"/>
</dbReference>
<organism evidence="1 2">
    <name type="scientific">Lignipirellula cremea</name>
    <dbReference type="NCBI Taxonomy" id="2528010"/>
    <lineage>
        <taxon>Bacteria</taxon>
        <taxon>Pseudomonadati</taxon>
        <taxon>Planctomycetota</taxon>
        <taxon>Planctomycetia</taxon>
        <taxon>Pirellulales</taxon>
        <taxon>Pirellulaceae</taxon>
        <taxon>Lignipirellula</taxon>
    </lineage>
</organism>
<dbReference type="OrthoDB" id="289865at2"/>
<proteinExistence type="predicted"/>
<dbReference type="SUPFAM" id="SSF52047">
    <property type="entry name" value="RNI-like"/>
    <property type="match status" value="1"/>
</dbReference>
<dbReference type="AlphaFoldDB" id="A0A518E0A8"/>
<evidence type="ECO:0000313" key="1">
    <source>
        <dbReference type="EMBL" id="QDU97524.1"/>
    </source>
</evidence>
<dbReference type="InterPro" id="IPR032675">
    <property type="entry name" value="LRR_dom_sf"/>
</dbReference>
<protein>
    <submittedName>
        <fullName evidence="1">Leucine Rich repeats (2 copies)</fullName>
    </submittedName>
</protein>
<dbReference type="KEGG" id="lcre:Pla8534_53720"/>
<sequence>MAFRHTLASLGLMTGLLIAGTGCGRSEQDLARRARDAKVAAEVHRLGGEVTQVDPEDVADTGLYAGAVAGVSFQCCDLWDSSLAEIVQADTITYVDFRQCSFGDHHARQLASLPRLTTVRLSDTDITDEGVRLLSQLPALEYLDLDRCQISDAAAASLASARNLRHVGLRATYVTPAGIAALAPQLSVAGSQWSTVPSEAVRLAMVRISRMGLFIEDNLSEVRDDGEPLTFDVEWGGQWNQDARVMEHFQTLSQAGLLRIQVDMSSFPAVPDGQLDSIAELVFYVKSYIDPATSPPAADAVASLSQLGSVEKLTIEASGDLGPLLRELLKLKGLRQVSLSHQAIDPDLWRLLTAERELQQIDFLECTFENIAAFQAIQNDSARIQFKSCPAEQTTELLRVAPQATVGELDEDELY</sequence>
<dbReference type="Gene3D" id="3.80.10.10">
    <property type="entry name" value="Ribonuclease Inhibitor"/>
    <property type="match status" value="1"/>
</dbReference>
<dbReference type="PROSITE" id="PS51257">
    <property type="entry name" value="PROKAR_LIPOPROTEIN"/>
    <property type="match status" value="1"/>
</dbReference>